<dbReference type="Pfam" id="PF12840">
    <property type="entry name" value="HTH_20"/>
    <property type="match status" value="1"/>
</dbReference>
<dbReference type="RefSeq" id="WP_057789788.1">
    <property type="nucleotide sequence ID" value="NZ_LAXJ01000002.1"/>
</dbReference>
<dbReference type="OrthoDB" id="9790747at2"/>
<dbReference type="PRINTS" id="PR00778">
    <property type="entry name" value="HTHARSR"/>
</dbReference>
<proteinExistence type="predicted"/>
<dbReference type="Gene3D" id="1.10.10.10">
    <property type="entry name" value="Winged helix-like DNA-binding domain superfamily/Winged helix DNA-binding domain"/>
    <property type="match status" value="1"/>
</dbReference>
<dbReference type="InterPro" id="IPR011991">
    <property type="entry name" value="ArsR-like_HTH"/>
</dbReference>
<accession>A0A0T5P071</accession>
<dbReference type="PROSITE" id="PS50987">
    <property type="entry name" value="HTH_ARSR_2"/>
    <property type="match status" value="1"/>
</dbReference>
<keyword evidence="3" id="KW-1185">Reference proteome</keyword>
<dbReference type="EMBL" id="LAXJ01000002">
    <property type="protein sequence ID" value="KRS14535.1"/>
    <property type="molecule type" value="Genomic_DNA"/>
</dbReference>
<reference evidence="2 3" key="1">
    <citation type="submission" date="2015-04" db="EMBL/GenBank/DDBJ databases">
        <title>The draft genome sequence of Roseovarius sp.R12b.</title>
        <authorList>
            <person name="Li G."/>
            <person name="Lai Q."/>
            <person name="Shao Z."/>
            <person name="Yan P."/>
        </authorList>
    </citation>
    <scope>NUCLEOTIDE SEQUENCE [LARGE SCALE GENOMIC DNA]</scope>
    <source>
        <strain evidence="2 3">R12B</strain>
    </source>
</reference>
<gene>
    <name evidence="2" type="ORF">XM53_02135</name>
</gene>
<protein>
    <submittedName>
        <fullName evidence="2">Transcriptional regulator</fullName>
    </submittedName>
</protein>
<dbReference type="CDD" id="cd00090">
    <property type="entry name" value="HTH_ARSR"/>
    <property type="match status" value="1"/>
</dbReference>
<dbReference type="PANTHER" id="PTHR38600:SF1">
    <property type="entry name" value="TRANSCRIPTIONAL REGULATORY PROTEIN"/>
    <property type="match status" value="1"/>
</dbReference>
<comment type="caution">
    <text evidence="2">The sequence shown here is derived from an EMBL/GenBank/DDBJ whole genome shotgun (WGS) entry which is preliminary data.</text>
</comment>
<dbReference type="InterPro" id="IPR036390">
    <property type="entry name" value="WH_DNA-bd_sf"/>
</dbReference>
<organism evidence="2 3">
    <name type="scientific">Roseovarius atlanticus</name>
    <dbReference type="NCBI Taxonomy" id="1641875"/>
    <lineage>
        <taxon>Bacteria</taxon>
        <taxon>Pseudomonadati</taxon>
        <taxon>Pseudomonadota</taxon>
        <taxon>Alphaproteobacteria</taxon>
        <taxon>Rhodobacterales</taxon>
        <taxon>Roseobacteraceae</taxon>
        <taxon>Roseovarius</taxon>
    </lineage>
</organism>
<dbReference type="STRING" id="1641875.XM53_02135"/>
<dbReference type="InterPro" id="IPR036388">
    <property type="entry name" value="WH-like_DNA-bd_sf"/>
</dbReference>
<dbReference type="Proteomes" id="UP000051295">
    <property type="component" value="Unassembled WGS sequence"/>
</dbReference>
<dbReference type="GO" id="GO:0003700">
    <property type="term" value="F:DNA-binding transcription factor activity"/>
    <property type="evidence" value="ECO:0007669"/>
    <property type="project" value="InterPro"/>
</dbReference>
<feature type="domain" description="HTH arsR-type" evidence="1">
    <location>
        <begin position="2"/>
        <end position="110"/>
    </location>
</feature>
<evidence type="ECO:0000313" key="2">
    <source>
        <dbReference type="EMBL" id="KRS14535.1"/>
    </source>
</evidence>
<evidence type="ECO:0000313" key="3">
    <source>
        <dbReference type="Proteomes" id="UP000051295"/>
    </source>
</evidence>
<dbReference type="PANTHER" id="PTHR38600">
    <property type="entry name" value="TRANSCRIPTIONAL REGULATORY PROTEIN"/>
    <property type="match status" value="1"/>
</dbReference>
<sequence>MVEQESQHRLTDIFKAAGDPTRRSILTLLAQHGPLRVTDIAAHFDMSLNSVSKHIKVLEGAGLVTRRTEWREHMIELRVEELAHVDRWFRDLRSIWALRLEALDHLLTQETDP</sequence>
<dbReference type="AlphaFoldDB" id="A0A0T5P071"/>
<name>A0A0T5P071_9RHOB</name>
<dbReference type="SMART" id="SM00418">
    <property type="entry name" value="HTH_ARSR"/>
    <property type="match status" value="1"/>
</dbReference>
<dbReference type="NCBIfam" id="NF033788">
    <property type="entry name" value="HTH_metalloreg"/>
    <property type="match status" value="1"/>
</dbReference>
<dbReference type="InterPro" id="IPR001845">
    <property type="entry name" value="HTH_ArsR_DNA-bd_dom"/>
</dbReference>
<dbReference type="SUPFAM" id="SSF46785">
    <property type="entry name" value="Winged helix' DNA-binding domain"/>
    <property type="match status" value="1"/>
</dbReference>
<dbReference type="PATRIC" id="fig|1641875.4.peg.1520"/>
<evidence type="ECO:0000259" key="1">
    <source>
        <dbReference type="PROSITE" id="PS50987"/>
    </source>
</evidence>